<name>A0AAV9BMI5_ACOGR</name>
<proteinExistence type="predicted"/>
<keyword evidence="2" id="KW-1185">Reference proteome</keyword>
<organism evidence="1 2">
    <name type="scientific">Acorus gramineus</name>
    <name type="common">Dwarf sweet flag</name>
    <dbReference type="NCBI Taxonomy" id="55184"/>
    <lineage>
        <taxon>Eukaryota</taxon>
        <taxon>Viridiplantae</taxon>
        <taxon>Streptophyta</taxon>
        <taxon>Embryophyta</taxon>
        <taxon>Tracheophyta</taxon>
        <taxon>Spermatophyta</taxon>
        <taxon>Magnoliopsida</taxon>
        <taxon>Liliopsida</taxon>
        <taxon>Acoraceae</taxon>
        <taxon>Acorus</taxon>
    </lineage>
</organism>
<sequence>MNVAYHPRKFFEPLYKFHSKIMRSKIDQSTSEKVMKRTSTMKLLKKKKVKHFDQTVNTARRRRRCRGYMDNNGCESILCNLKGSHIGPNI</sequence>
<protein>
    <submittedName>
        <fullName evidence="1">Uncharacterized protein</fullName>
    </submittedName>
</protein>
<reference evidence="1" key="1">
    <citation type="journal article" date="2023" name="Nat. Commun.">
        <title>Diploid and tetraploid genomes of Acorus and the evolution of monocots.</title>
        <authorList>
            <person name="Ma L."/>
            <person name="Liu K.W."/>
            <person name="Li Z."/>
            <person name="Hsiao Y.Y."/>
            <person name="Qi Y."/>
            <person name="Fu T."/>
            <person name="Tang G.D."/>
            <person name="Zhang D."/>
            <person name="Sun W.H."/>
            <person name="Liu D.K."/>
            <person name="Li Y."/>
            <person name="Chen G.Z."/>
            <person name="Liu X.D."/>
            <person name="Liao X.Y."/>
            <person name="Jiang Y.T."/>
            <person name="Yu X."/>
            <person name="Hao Y."/>
            <person name="Huang J."/>
            <person name="Zhao X.W."/>
            <person name="Ke S."/>
            <person name="Chen Y.Y."/>
            <person name="Wu W.L."/>
            <person name="Hsu J.L."/>
            <person name="Lin Y.F."/>
            <person name="Huang M.D."/>
            <person name="Li C.Y."/>
            <person name="Huang L."/>
            <person name="Wang Z.W."/>
            <person name="Zhao X."/>
            <person name="Zhong W.Y."/>
            <person name="Peng D.H."/>
            <person name="Ahmad S."/>
            <person name="Lan S."/>
            <person name="Zhang J.S."/>
            <person name="Tsai W.C."/>
            <person name="Van de Peer Y."/>
            <person name="Liu Z.J."/>
        </authorList>
    </citation>
    <scope>NUCLEOTIDE SEQUENCE</scope>
    <source>
        <strain evidence="1">SCP</strain>
    </source>
</reference>
<dbReference type="AlphaFoldDB" id="A0AAV9BMI5"/>
<comment type="caution">
    <text evidence="1">The sequence shown here is derived from an EMBL/GenBank/DDBJ whole genome shotgun (WGS) entry which is preliminary data.</text>
</comment>
<evidence type="ECO:0000313" key="1">
    <source>
        <dbReference type="EMBL" id="KAK1277685.1"/>
    </source>
</evidence>
<dbReference type="EMBL" id="JAUJYN010000002">
    <property type="protein sequence ID" value="KAK1277685.1"/>
    <property type="molecule type" value="Genomic_DNA"/>
</dbReference>
<reference evidence="1" key="2">
    <citation type="submission" date="2023-06" db="EMBL/GenBank/DDBJ databases">
        <authorList>
            <person name="Ma L."/>
            <person name="Liu K.-W."/>
            <person name="Li Z."/>
            <person name="Hsiao Y.-Y."/>
            <person name="Qi Y."/>
            <person name="Fu T."/>
            <person name="Tang G."/>
            <person name="Zhang D."/>
            <person name="Sun W.-H."/>
            <person name="Liu D.-K."/>
            <person name="Li Y."/>
            <person name="Chen G.-Z."/>
            <person name="Liu X.-D."/>
            <person name="Liao X.-Y."/>
            <person name="Jiang Y.-T."/>
            <person name="Yu X."/>
            <person name="Hao Y."/>
            <person name="Huang J."/>
            <person name="Zhao X.-W."/>
            <person name="Ke S."/>
            <person name="Chen Y.-Y."/>
            <person name="Wu W.-L."/>
            <person name="Hsu J.-L."/>
            <person name="Lin Y.-F."/>
            <person name="Huang M.-D."/>
            <person name="Li C.-Y."/>
            <person name="Huang L."/>
            <person name="Wang Z.-W."/>
            <person name="Zhao X."/>
            <person name="Zhong W.-Y."/>
            <person name="Peng D.-H."/>
            <person name="Ahmad S."/>
            <person name="Lan S."/>
            <person name="Zhang J.-S."/>
            <person name="Tsai W.-C."/>
            <person name="Van De Peer Y."/>
            <person name="Liu Z.-J."/>
        </authorList>
    </citation>
    <scope>NUCLEOTIDE SEQUENCE</scope>
    <source>
        <strain evidence="1">SCP</strain>
        <tissue evidence="1">Leaves</tissue>
    </source>
</reference>
<gene>
    <name evidence="1" type="ORF">QJS04_geneDACA003443</name>
</gene>
<accession>A0AAV9BMI5</accession>
<dbReference type="Proteomes" id="UP001179952">
    <property type="component" value="Unassembled WGS sequence"/>
</dbReference>
<evidence type="ECO:0000313" key="2">
    <source>
        <dbReference type="Proteomes" id="UP001179952"/>
    </source>
</evidence>